<protein>
    <submittedName>
        <fullName evidence="1">PaaI family thioesterase</fullName>
    </submittedName>
</protein>
<sequence length="307" mass="31906">MAIETAQFSVDRPGRFMGVDLEVSDDGSLSISQPVGPHLFDHRGQITLSSIGVFCDFAAAAPAGLARLAETGERPQGVLSHLDASLAHPFPVSGTVSGHGRSLFYDDATGLSRTEVLADDGTLVAHVVARSVVVGRGAVDTGTAEDDDVLVRDEPEPWIDPAVLAEMPGLDVVAGIAAGTLPRGPLAGLLGLEVTSAERGDVRARLTPRPWTVNIIGSVQGGVLVSIAETVTGLAAQTLTGIGQRYRLLEIGLDYLRSPAVPGDAVEVHSRVIRAGRRLASIETVLHAADGTVYVRGHANVQLVASA</sequence>
<dbReference type="EMBL" id="CP107551">
    <property type="protein sequence ID" value="UYP18617.1"/>
    <property type="molecule type" value="Genomic_DNA"/>
</dbReference>
<dbReference type="Proteomes" id="UP001156484">
    <property type="component" value="Chromosome"/>
</dbReference>
<reference evidence="1" key="1">
    <citation type="submission" date="2022-10" db="EMBL/GenBank/DDBJ databases">
        <title>Rhodococcus ferula Z13 complete genome.</title>
        <authorList>
            <person name="Long X."/>
            <person name="Zang M."/>
        </authorList>
    </citation>
    <scope>NUCLEOTIDE SEQUENCE</scope>
    <source>
        <strain evidence="1">Z13</strain>
    </source>
</reference>
<name>A0ACD4DEW3_9NOCA</name>
<accession>A0ACD4DEW3</accession>
<evidence type="ECO:0000313" key="1">
    <source>
        <dbReference type="EMBL" id="UYP18617.1"/>
    </source>
</evidence>
<organism evidence="1 2">
    <name type="scientific">Rhodococcus sacchari</name>
    <dbReference type="NCBI Taxonomy" id="2962047"/>
    <lineage>
        <taxon>Bacteria</taxon>
        <taxon>Bacillati</taxon>
        <taxon>Actinomycetota</taxon>
        <taxon>Actinomycetes</taxon>
        <taxon>Mycobacteriales</taxon>
        <taxon>Nocardiaceae</taxon>
        <taxon>Rhodococcus</taxon>
    </lineage>
</organism>
<keyword evidence="2" id="KW-1185">Reference proteome</keyword>
<proteinExistence type="predicted"/>
<evidence type="ECO:0000313" key="2">
    <source>
        <dbReference type="Proteomes" id="UP001156484"/>
    </source>
</evidence>
<gene>
    <name evidence="1" type="ORF">OED52_18530</name>
</gene>